<dbReference type="InterPro" id="IPR032466">
    <property type="entry name" value="Metal_Hydrolase"/>
</dbReference>
<name>A0A1T5EX98_9SPHI</name>
<dbReference type="SUPFAM" id="SSF51338">
    <property type="entry name" value="Composite domain of metallo-dependent hydrolases"/>
    <property type="match status" value="1"/>
</dbReference>
<reference evidence="4" key="1">
    <citation type="submission" date="2017-02" db="EMBL/GenBank/DDBJ databases">
        <authorList>
            <person name="Varghese N."/>
            <person name="Submissions S."/>
        </authorList>
    </citation>
    <scope>NUCLEOTIDE SEQUENCE [LARGE SCALE GENOMIC DNA]</scope>
    <source>
        <strain evidence="4">DSM 22385</strain>
    </source>
</reference>
<dbReference type="InterPro" id="IPR011059">
    <property type="entry name" value="Metal-dep_hydrolase_composite"/>
</dbReference>
<keyword evidence="1" id="KW-0665">Pyrimidine biosynthesis</keyword>
<dbReference type="AlphaFoldDB" id="A0A1T5EX98"/>
<accession>A0A1T5EX98</accession>
<dbReference type="Pfam" id="PF12890">
    <property type="entry name" value="DHOase"/>
    <property type="match status" value="1"/>
</dbReference>
<dbReference type="InterPro" id="IPR050138">
    <property type="entry name" value="DHOase/Allantoinase_Hydrolase"/>
</dbReference>
<dbReference type="PANTHER" id="PTHR43668">
    <property type="entry name" value="ALLANTOINASE"/>
    <property type="match status" value="1"/>
</dbReference>
<dbReference type="STRING" id="572036.SAMN05661099_3257"/>
<sequence>MNNLLIQSATILHPGNKMHGKVADILVLDGKISEIGKGIKTSAKNTTIIDAKNQYFSAGFFDLNVNFGDPGLESKEDLITGTSAAAAGGFTGLALMPNTQPPIHSKAEVAYLVNRSKNYLVDIYPLGCISHNCEGKELAEMYDMQQTGAVAFTDGKKPVSNAGLMSRALLYTKSFKGLIFSHAEDQDIAGKAKMNEGVMSTYLGMKGNPSLAEELMISRDIYLAEYNDAPIHFSTISAAGSVDLIRKAKKAGVKVSCDVAAHALVLTEDLLEGFDSNYKVKPPLRTRADQKALISGLKDGTIDAIVSQHTPHEIEFKNVEFEIASYGITGLQTALPLALKAGLSPEQIVEKMAVNPRKILGLQYPDLEVGLPANFILFDPSEEWTFDEKTNYSRSENSPFMGKKLTGKIKLAYNNAQYFTY</sequence>
<dbReference type="OrthoDB" id="9765462at2"/>
<keyword evidence="4" id="KW-1185">Reference proteome</keyword>
<proteinExistence type="predicted"/>
<dbReference type="GO" id="GO:0006145">
    <property type="term" value="P:purine nucleobase catabolic process"/>
    <property type="evidence" value="ECO:0007669"/>
    <property type="project" value="TreeGrafter"/>
</dbReference>
<evidence type="ECO:0000313" key="4">
    <source>
        <dbReference type="Proteomes" id="UP000189981"/>
    </source>
</evidence>
<evidence type="ECO:0000256" key="1">
    <source>
        <dbReference type="ARBA" id="ARBA00022975"/>
    </source>
</evidence>
<dbReference type="PANTHER" id="PTHR43668:SF2">
    <property type="entry name" value="ALLANTOINASE"/>
    <property type="match status" value="1"/>
</dbReference>
<dbReference type="CDD" id="cd01317">
    <property type="entry name" value="DHOase_IIa"/>
    <property type="match status" value="1"/>
</dbReference>
<dbReference type="GO" id="GO:0004151">
    <property type="term" value="F:dihydroorotase activity"/>
    <property type="evidence" value="ECO:0007669"/>
    <property type="project" value="InterPro"/>
</dbReference>
<dbReference type="GO" id="GO:0006221">
    <property type="term" value="P:pyrimidine nucleotide biosynthetic process"/>
    <property type="evidence" value="ECO:0007669"/>
    <property type="project" value="UniProtKB-KW"/>
</dbReference>
<dbReference type="NCBIfam" id="TIGR00857">
    <property type="entry name" value="pyrC_multi"/>
    <property type="match status" value="1"/>
</dbReference>
<gene>
    <name evidence="3" type="ORF">SAMN05661099_3257</name>
</gene>
<dbReference type="EMBL" id="FUYR01000005">
    <property type="protein sequence ID" value="SKB88572.1"/>
    <property type="molecule type" value="Genomic_DNA"/>
</dbReference>
<dbReference type="GO" id="GO:0004038">
    <property type="term" value="F:allantoinase activity"/>
    <property type="evidence" value="ECO:0007669"/>
    <property type="project" value="TreeGrafter"/>
</dbReference>
<dbReference type="Gene3D" id="3.20.20.140">
    <property type="entry name" value="Metal-dependent hydrolases"/>
    <property type="match status" value="1"/>
</dbReference>
<dbReference type="GO" id="GO:0005737">
    <property type="term" value="C:cytoplasm"/>
    <property type="evidence" value="ECO:0007669"/>
    <property type="project" value="TreeGrafter"/>
</dbReference>
<dbReference type="InterPro" id="IPR024403">
    <property type="entry name" value="DHOase_cat"/>
</dbReference>
<feature type="domain" description="Dihydroorotase catalytic" evidence="2">
    <location>
        <begin position="59"/>
        <end position="238"/>
    </location>
</feature>
<dbReference type="RefSeq" id="WP_079703765.1">
    <property type="nucleotide sequence ID" value="NZ_FUYR01000005.1"/>
</dbReference>
<dbReference type="Proteomes" id="UP000189981">
    <property type="component" value="Unassembled WGS sequence"/>
</dbReference>
<evidence type="ECO:0000313" key="3">
    <source>
        <dbReference type="EMBL" id="SKB88572.1"/>
    </source>
</evidence>
<organism evidence="3 4">
    <name type="scientific">Daejeonella lutea</name>
    <dbReference type="NCBI Taxonomy" id="572036"/>
    <lineage>
        <taxon>Bacteria</taxon>
        <taxon>Pseudomonadati</taxon>
        <taxon>Bacteroidota</taxon>
        <taxon>Sphingobacteriia</taxon>
        <taxon>Sphingobacteriales</taxon>
        <taxon>Sphingobacteriaceae</taxon>
        <taxon>Daejeonella</taxon>
    </lineage>
</organism>
<protein>
    <submittedName>
        <fullName evidence="3">Dihydroorotase</fullName>
    </submittedName>
</protein>
<dbReference type="InterPro" id="IPR004722">
    <property type="entry name" value="DHOase"/>
</dbReference>
<dbReference type="GO" id="GO:0046872">
    <property type="term" value="F:metal ion binding"/>
    <property type="evidence" value="ECO:0007669"/>
    <property type="project" value="InterPro"/>
</dbReference>
<dbReference type="SUPFAM" id="SSF51556">
    <property type="entry name" value="Metallo-dependent hydrolases"/>
    <property type="match status" value="1"/>
</dbReference>
<dbReference type="Gene3D" id="2.30.40.10">
    <property type="entry name" value="Urease, subunit C, domain 1"/>
    <property type="match status" value="1"/>
</dbReference>
<evidence type="ECO:0000259" key="2">
    <source>
        <dbReference type="Pfam" id="PF12890"/>
    </source>
</evidence>